<dbReference type="Proteomes" id="UP000824202">
    <property type="component" value="Unassembled WGS sequence"/>
</dbReference>
<accession>A0A9D2AD15</accession>
<organism evidence="1 2">
    <name type="scientific">Candidatus Odoribacter faecigallinarum</name>
    <dbReference type="NCBI Taxonomy" id="2838706"/>
    <lineage>
        <taxon>Bacteria</taxon>
        <taxon>Pseudomonadati</taxon>
        <taxon>Bacteroidota</taxon>
        <taxon>Bacteroidia</taxon>
        <taxon>Bacteroidales</taxon>
        <taxon>Odoribacteraceae</taxon>
        <taxon>Odoribacter</taxon>
    </lineage>
</organism>
<dbReference type="AlphaFoldDB" id="A0A9D2AD15"/>
<reference evidence="1" key="1">
    <citation type="journal article" date="2021" name="PeerJ">
        <title>Extensive microbial diversity within the chicken gut microbiome revealed by metagenomics and culture.</title>
        <authorList>
            <person name="Gilroy R."/>
            <person name="Ravi A."/>
            <person name="Getino M."/>
            <person name="Pursley I."/>
            <person name="Horton D.L."/>
            <person name="Alikhan N.F."/>
            <person name="Baker D."/>
            <person name="Gharbi K."/>
            <person name="Hall N."/>
            <person name="Watson M."/>
            <person name="Adriaenssens E.M."/>
            <person name="Foster-Nyarko E."/>
            <person name="Jarju S."/>
            <person name="Secka A."/>
            <person name="Antonio M."/>
            <person name="Oren A."/>
            <person name="Chaudhuri R.R."/>
            <person name="La Ragione R."/>
            <person name="Hildebrand F."/>
            <person name="Pallen M.J."/>
        </authorList>
    </citation>
    <scope>NUCLEOTIDE SEQUENCE</scope>
    <source>
        <strain evidence="1">23274</strain>
    </source>
</reference>
<gene>
    <name evidence="1" type="ORF">H9863_10115</name>
</gene>
<name>A0A9D2AD15_9BACT</name>
<reference evidence="1" key="2">
    <citation type="submission" date="2021-04" db="EMBL/GenBank/DDBJ databases">
        <authorList>
            <person name="Gilroy R."/>
        </authorList>
    </citation>
    <scope>NUCLEOTIDE SEQUENCE</scope>
    <source>
        <strain evidence="1">23274</strain>
    </source>
</reference>
<comment type="caution">
    <text evidence="1">The sequence shown here is derived from an EMBL/GenBank/DDBJ whole genome shotgun (WGS) entry which is preliminary data.</text>
</comment>
<evidence type="ECO:0008006" key="3">
    <source>
        <dbReference type="Google" id="ProtNLM"/>
    </source>
</evidence>
<evidence type="ECO:0000313" key="2">
    <source>
        <dbReference type="Proteomes" id="UP000824202"/>
    </source>
</evidence>
<protein>
    <recommendedName>
        <fullName evidence="3">Phospholipase</fullName>
    </recommendedName>
</protein>
<dbReference type="EMBL" id="DXFT01000199">
    <property type="protein sequence ID" value="HIX04450.1"/>
    <property type="molecule type" value="Genomic_DNA"/>
</dbReference>
<sequence length="125" mass="14396">MLYILSGIIGLLVIVALFTFIRSKKSGDSNEEETTAPPADCCGAHAICEKGLKKADTHIEYFNDEELDEYKQIPPEDYTDEQIEAFRDVLYTLRQEELEDWLISLEKRGINYPTELRAETYDMLP</sequence>
<proteinExistence type="predicted"/>
<evidence type="ECO:0000313" key="1">
    <source>
        <dbReference type="EMBL" id="HIX04450.1"/>
    </source>
</evidence>